<dbReference type="Proteomes" id="UP000308652">
    <property type="component" value="Unassembled WGS sequence"/>
</dbReference>
<name>A0A5C3M0P9_9AGAR</name>
<dbReference type="OrthoDB" id="410198at2759"/>
<accession>A0A5C3M0P9</accession>
<dbReference type="InterPro" id="IPR000182">
    <property type="entry name" value="GNAT_dom"/>
</dbReference>
<feature type="domain" description="N-acetyltransferase" evidence="1">
    <location>
        <begin position="19"/>
        <end position="174"/>
    </location>
</feature>
<protein>
    <recommendedName>
        <fullName evidence="1">N-acetyltransferase domain-containing protein</fullName>
    </recommendedName>
</protein>
<evidence type="ECO:0000313" key="3">
    <source>
        <dbReference type="Proteomes" id="UP000308652"/>
    </source>
</evidence>
<dbReference type="SUPFAM" id="SSF55729">
    <property type="entry name" value="Acyl-CoA N-acyltransferases (Nat)"/>
    <property type="match status" value="1"/>
</dbReference>
<gene>
    <name evidence="2" type="ORF">BDQ12DRAFT_85736</name>
</gene>
<dbReference type="EMBL" id="ML213601">
    <property type="protein sequence ID" value="TFK38954.1"/>
    <property type="molecule type" value="Genomic_DNA"/>
</dbReference>
<evidence type="ECO:0000259" key="1">
    <source>
        <dbReference type="PROSITE" id="PS51186"/>
    </source>
</evidence>
<dbReference type="Pfam" id="PF13508">
    <property type="entry name" value="Acetyltransf_7"/>
    <property type="match status" value="1"/>
</dbReference>
<sequence length="188" mass="21187">MSNIQPLTVIMGEANDDSIRFQKITVEQTLPLRHAVLWPDMPISQVCLPEDQYGLHLGAFVASGEYPVAVISLFVEPLPIDKEVPFQTTNGTPVVKAVRFRKFACDPSYQGKGIGTNLLSYTVSMAQSELFGAVLWCDARTASLEWYKKRGLLPFSSTFFKGPVEYIRMKMDLREKPEDTDIMEKMSE</sequence>
<dbReference type="Gene3D" id="3.40.630.30">
    <property type="match status" value="1"/>
</dbReference>
<dbReference type="AlphaFoldDB" id="A0A5C3M0P9"/>
<reference evidence="2 3" key="1">
    <citation type="journal article" date="2019" name="Nat. Ecol. Evol.">
        <title>Megaphylogeny resolves global patterns of mushroom evolution.</title>
        <authorList>
            <person name="Varga T."/>
            <person name="Krizsan K."/>
            <person name="Foldi C."/>
            <person name="Dima B."/>
            <person name="Sanchez-Garcia M."/>
            <person name="Sanchez-Ramirez S."/>
            <person name="Szollosi G.J."/>
            <person name="Szarkandi J.G."/>
            <person name="Papp V."/>
            <person name="Albert L."/>
            <person name="Andreopoulos W."/>
            <person name="Angelini C."/>
            <person name="Antonin V."/>
            <person name="Barry K.W."/>
            <person name="Bougher N.L."/>
            <person name="Buchanan P."/>
            <person name="Buyck B."/>
            <person name="Bense V."/>
            <person name="Catcheside P."/>
            <person name="Chovatia M."/>
            <person name="Cooper J."/>
            <person name="Damon W."/>
            <person name="Desjardin D."/>
            <person name="Finy P."/>
            <person name="Geml J."/>
            <person name="Haridas S."/>
            <person name="Hughes K."/>
            <person name="Justo A."/>
            <person name="Karasinski D."/>
            <person name="Kautmanova I."/>
            <person name="Kiss B."/>
            <person name="Kocsube S."/>
            <person name="Kotiranta H."/>
            <person name="LaButti K.M."/>
            <person name="Lechner B.E."/>
            <person name="Liimatainen K."/>
            <person name="Lipzen A."/>
            <person name="Lukacs Z."/>
            <person name="Mihaltcheva S."/>
            <person name="Morgado L.N."/>
            <person name="Niskanen T."/>
            <person name="Noordeloos M.E."/>
            <person name="Ohm R.A."/>
            <person name="Ortiz-Santana B."/>
            <person name="Ovrebo C."/>
            <person name="Racz N."/>
            <person name="Riley R."/>
            <person name="Savchenko A."/>
            <person name="Shiryaev A."/>
            <person name="Soop K."/>
            <person name="Spirin V."/>
            <person name="Szebenyi C."/>
            <person name="Tomsovsky M."/>
            <person name="Tulloss R.E."/>
            <person name="Uehling J."/>
            <person name="Grigoriev I.V."/>
            <person name="Vagvolgyi C."/>
            <person name="Papp T."/>
            <person name="Martin F.M."/>
            <person name="Miettinen O."/>
            <person name="Hibbett D.S."/>
            <person name="Nagy L.G."/>
        </authorList>
    </citation>
    <scope>NUCLEOTIDE SEQUENCE [LARGE SCALE GENOMIC DNA]</scope>
    <source>
        <strain evidence="2 3">CBS 166.37</strain>
    </source>
</reference>
<dbReference type="InterPro" id="IPR016181">
    <property type="entry name" value="Acyl_CoA_acyltransferase"/>
</dbReference>
<proteinExistence type="predicted"/>
<keyword evidence="3" id="KW-1185">Reference proteome</keyword>
<organism evidence="2 3">
    <name type="scientific">Crucibulum laeve</name>
    <dbReference type="NCBI Taxonomy" id="68775"/>
    <lineage>
        <taxon>Eukaryota</taxon>
        <taxon>Fungi</taxon>
        <taxon>Dikarya</taxon>
        <taxon>Basidiomycota</taxon>
        <taxon>Agaricomycotina</taxon>
        <taxon>Agaricomycetes</taxon>
        <taxon>Agaricomycetidae</taxon>
        <taxon>Agaricales</taxon>
        <taxon>Agaricineae</taxon>
        <taxon>Nidulariaceae</taxon>
        <taxon>Crucibulum</taxon>
    </lineage>
</organism>
<dbReference type="GO" id="GO:0016747">
    <property type="term" value="F:acyltransferase activity, transferring groups other than amino-acyl groups"/>
    <property type="evidence" value="ECO:0007669"/>
    <property type="project" value="InterPro"/>
</dbReference>
<evidence type="ECO:0000313" key="2">
    <source>
        <dbReference type="EMBL" id="TFK38954.1"/>
    </source>
</evidence>
<dbReference type="PROSITE" id="PS51186">
    <property type="entry name" value="GNAT"/>
    <property type="match status" value="1"/>
</dbReference>